<dbReference type="PROSITE" id="PS50801">
    <property type="entry name" value="STAS"/>
    <property type="match status" value="1"/>
</dbReference>
<dbReference type="EMBL" id="JBGFUD010001496">
    <property type="protein sequence ID" value="MFH4976365.1"/>
    <property type="molecule type" value="Genomic_DNA"/>
</dbReference>
<dbReference type="Proteomes" id="UP001608902">
    <property type="component" value="Unassembled WGS sequence"/>
</dbReference>
<feature type="transmembrane region" description="Helical" evidence="6">
    <location>
        <begin position="280"/>
        <end position="297"/>
    </location>
</feature>
<dbReference type="Gene3D" id="3.30.750.24">
    <property type="entry name" value="STAS domain"/>
    <property type="match status" value="1"/>
</dbReference>
<feature type="transmembrane region" description="Helical" evidence="6">
    <location>
        <begin position="161"/>
        <end position="182"/>
    </location>
</feature>
<feature type="domain" description="STAS" evidence="7">
    <location>
        <begin position="394"/>
        <end position="552"/>
    </location>
</feature>
<proteinExistence type="predicted"/>
<sequence length="585" mass="65960">MAGLVVQRIGDKYGGITEDDHSSINTTSTPSDTEHHTVSHQQIAATLTFLIGIIQVIMGVLRLDFVATYFSDQVVAGFSTGASCHVFVSQLKHILAIKGLPQRTGYGQLLLKLYDMFSHITHANIATIVISIIAMAFLIVGKDFVQPFLKKRFNLPIPIPFELILVILSTIISYFANFYVVFHVPIVKDIPTGMPTPELPRFSVMSEMISDAIGIAVVTIAIHISLAKMFAKKKNYKVDVGQEFYAVGLTGILCGFFPVYPTSCSLGRTLVNVETGTKTQFSSVFSSALLLIMILWFGQYLRTLPMCILSSIITVALIGMFKKIKELRHLWPLSKIDFSIWLVSFIATSCIDVTTGLVISICYALLTTVFRTQWPRWHMLSNLQNTDDFRDSERYHLVTEYSDIAIFRFDCPLLFTNVETFKRTIHKVLEEWKVSKHPQRCLTPSTITQSTKNSDGILNIDVGFNSAQVSPKTSDHYRSKHFIIDCSGFTFVDCMGVNALKEIFSEMRSHDVVVYFAAAKAPVRELFDSCGFHSFVPKDNFYPTVRDALIIARRRQKRPYPELLLQPAQRRHDVIQQLLLTHPTD</sequence>
<feature type="transmembrane region" description="Helical" evidence="6">
    <location>
        <begin position="43"/>
        <end position="61"/>
    </location>
</feature>
<feature type="region of interest" description="Disordered" evidence="5">
    <location>
        <begin position="16"/>
        <end position="35"/>
    </location>
</feature>
<comment type="subcellular location">
    <subcellularLocation>
        <location evidence="1">Membrane</location>
        <topology evidence="1">Multi-pass membrane protein</topology>
    </subcellularLocation>
</comment>
<name>A0ABD6EJ99_9BILA</name>
<dbReference type="SUPFAM" id="SSF52091">
    <property type="entry name" value="SpoIIaa-like"/>
    <property type="match status" value="1"/>
</dbReference>
<evidence type="ECO:0000313" key="8">
    <source>
        <dbReference type="EMBL" id="MFH4976365.1"/>
    </source>
</evidence>
<evidence type="ECO:0000256" key="4">
    <source>
        <dbReference type="ARBA" id="ARBA00023136"/>
    </source>
</evidence>
<accession>A0ABD6EJ99</accession>
<dbReference type="InterPro" id="IPR002645">
    <property type="entry name" value="STAS_dom"/>
</dbReference>
<feature type="transmembrane region" description="Helical" evidence="6">
    <location>
        <begin position="202"/>
        <end position="224"/>
    </location>
</feature>
<feature type="transmembrane region" description="Helical" evidence="6">
    <location>
        <begin position="244"/>
        <end position="260"/>
    </location>
</feature>
<evidence type="ECO:0000313" key="9">
    <source>
        <dbReference type="Proteomes" id="UP001608902"/>
    </source>
</evidence>
<organism evidence="8 9">
    <name type="scientific">Gnathostoma spinigerum</name>
    <dbReference type="NCBI Taxonomy" id="75299"/>
    <lineage>
        <taxon>Eukaryota</taxon>
        <taxon>Metazoa</taxon>
        <taxon>Ecdysozoa</taxon>
        <taxon>Nematoda</taxon>
        <taxon>Chromadorea</taxon>
        <taxon>Rhabditida</taxon>
        <taxon>Spirurina</taxon>
        <taxon>Gnathostomatomorpha</taxon>
        <taxon>Gnathostomatoidea</taxon>
        <taxon>Gnathostomatidae</taxon>
        <taxon>Gnathostoma</taxon>
    </lineage>
</organism>
<evidence type="ECO:0000256" key="3">
    <source>
        <dbReference type="ARBA" id="ARBA00022989"/>
    </source>
</evidence>
<protein>
    <recommendedName>
        <fullName evidence="7">STAS domain-containing protein</fullName>
    </recommendedName>
</protein>
<feature type="transmembrane region" description="Helical" evidence="6">
    <location>
        <begin position="341"/>
        <end position="366"/>
    </location>
</feature>
<evidence type="ECO:0000256" key="5">
    <source>
        <dbReference type="SAM" id="MobiDB-lite"/>
    </source>
</evidence>
<keyword evidence="2 6" id="KW-0812">Transmembrane</keyword>
<feature type="transmembrane region" description="Helical" evidence="6">
    <location>
        <begin position="120"/>
        <end position="140"/>
    </location>
</feature>
<dbReference type="Pfam" id="PF00916">
    <property type="entry name" value="Sulfate_transp"/>
    <property type="match status" value="1"/>
</dbReference>
<dbReference type="InterPro" id="IPR001902">
    <property type="entry name" value="SLC26A/SulP_fam"/>
</dbReference>
<keyword evidence="4 6" id="KW-0472">Membrane</keyword>
<keyword evidence="9" id="KW-1185">Reference proteome</keyword>
<dbReference type="PANTHER" id="PTHR11814">
    <property type="entry name" value="SULFATE TRANSPORTER"/>
    <property type="match status" value="1"/>
</dbReference>
<dbReference type="Pfam" id="PF01740">
    <property type="entry name" value="STAS"/>
    <property type="match status" value="1"/>
</dbReference>
<evidence type="ECO:0000259" key="7">
    <source>
        <dbReference type="PROSITE" id="PS50801"/>
    </source>
</evidence>
<reference evidence="8 9" key="1">
    <citation type="submission" date="2024-08" db="EMBL/GenBank/DDBJ databases">
        <title>Gnathostoma spinigerum genome.</title>
        <authorList>
            <person name="Gonzalez-Bertolin B."/>
            <person name="Monzon S."/>
            <person name="Zaballos A."/>
            <person name="Jimenez P."/>
            <person name="Dekumyoy P."/>
            <person name="Varona S."/>
            <person name="Cuesta I."/>
            <person name="Sumanam S."/>
            <person name="Adisakwattana P."/>
            <person name="Gasser R.B."/>
            <person name="Hernandez-Gonzalez A."/>
            <person name="Young N.D."/>
            <person name="Perteguer M.J."/>
        </authorList>
    </citation>
    <scope>NUCLEOTIDE SEQUENCE [LARGE SCALE GENOMIC DNA]</scope>
    <source>
        <strain evidence="8">AL3</strain>
        <tissue evidence="8">Liver</tissue>
    </source>
</reference>
<evidence type="ECO:0000256" key="6">
    <source>
        <dbReference type="SAM" id="Phobius"/>
    </source>
</evidence>
<dbReference type="AlphaFoldDB" id="A0ABD6EJ99"/>
<evidence type="ECO:0000256" key="1">
    <source>
        <dbReference type="ARBA" id="ARBA00004141"/>
    </source>
</evidence>
<dbReference type="CDD" id="cd07042">
    <property type="entry name" value="STAS_SulP_like_sulfate_transporter"/>
    <property type="match status" value="1"/>
</dbReference>
<comment type="caution">
    <text evidence="8">The sequence shown here is derived from an EMBL/GenBank/DDBJ whole genome shotgun (WGS) entry which is preliminary data.</text>
</comment>
<keyword evidence="3 6" id="KW-1133">Transmembrane helix</keyword>
<dbReference type="InterPro" id="IPR036513">
    <property type="entry name" value="STAS_dom_sf"/>
</dbReference>
<dbReference type="GO" id="GO:0016020">
    <property type="term" value="C:membrane"/>
    <property type="evidence" value="ECO:0007669"/>
    <property type="project" value="UniProtKB-SubCell"/>
</dbReference>
<dbReference type="InterPro" id="IPR011547">
    <property type="entry name" value="SLC26A/SulP_dom"/>
</dbReference>
<evidence type="ECO:0000256" key="2">
    <source>
        <dbReference type="ARBA" id="ARBA00022692"/>
    </source>
</evidence>
<feature type="transmembrane region" description="Helical" evidence="6">
    <location>
        <begin position="304"/>
        <end position="321"/>
    </location>
</feature>
<gene>
    <name evidence="8" type="ORF">AB6A40_003074</name>
</gene>